<keyword evidence="3" id="KW-1185">Reference proteome</keyword>
<protein>
    <submittedName>
        <fullName evidence="2">HipA N-terminal domain-containing protein</fullName>
    </submittedName>
</protein>
<evidence type="ECO:0000313" key="3">
    <source>
        <dbReference type="Proteomes" id="UP001335910"/>
    </source>
</evidence>
<dbReference type="EMBL" id="JAZKLI010000001">
    <property type="protein sequence ID" value="MEE9684822.1"/>
    <property type="molecule type" value="Genomic_DNA"/>
</dbReference>
<reference evidence="2 3" key="1">
    <citation type="submission" date="2023-10" db="EMBL/GenBank/DDBJ databases">
        <title>Wastewater isolates of ESBL- and carbapenemase-producing Gram-negative bacteria from New Zealand.</title>
        <authorList>
            <person name="Straub C."/>
            <person name="Weaver L."/>
            <person name="Cornelius A."/>
            <person name="Mcgill E."/>
            <person name="Dyet K."/>
            <person name="White L."/>
            <person name="Pattis I."/>
        </authorList>
    </citation>
    <scope>NUCLEOTIDE SEQUENCE [LARGE SCALE GENOMIC DNA]</scope>
    <source>
        <strain evidence="2 3">ESBL35</strain>
    </source>
</reference>
<organism evidence="2 3">
    <name type="scientific">Lelliottia amnigena</name>
    <name type="common">Enterobacter amnigenus</name>
    <dbReference type="NCBI Taxonomy" id="61646"/>
    <lineage>
        <taxon>Bacteria</taxon>
        <taxon>Pseudomonadati</taxon>
        <taxon>Pseudomonadota</taxon>
        <taxon>Gammaproteobacteria</taxon>
        <taxon>Enterobacterales</taxon>
        <taxon>Enterobacteriaceae</taxon>
        <taxon>Lelliottia</taxon>
    </lineage>
</organism>
<gene>
    <name evidence="2" type="ORF">V4839_15285</name>
</gene>
<sequence>MKTSKLTVAMNGTVAGTLYRNGKGAMSWQYAQTWLDTPGARVISQSHMNLTAALASPKS</sequence>
<evidence type="ECO:0000259" key="1">
    <source>
        <dbReference type="Pfam" id="PF13657"/>
    </source>
</evidence>
<comment type="caution">
    <text evidence="2">The sequence shown here is derived from an EMBL/GenBank/DDBJ whole genome shotgun (WGS) entry which is preliminary data.</text>
</comment>
<dbReference type="Proteomes" id="UP001335910">
    <property type="component" value="Unassembled WGS sequence"/>
</dbReference>
<feature type="domain" description="HipA N-terminal subdomain 1" evidence="1">
    <location>
        <begin position="6"/>
        <end position="53"/>
    </location>
</feature>
<dbReference type="InterPro" id="IPR017508">
    <property type="entry name" value="HipA_N1"/>
</dbReference>
<name>A0ABU7UD08_LELAM</name>
<dbReference type="RefSeq" id="WP_331390064.1">
    <property type="nucleotide sequence ID" value="NZ_JAZKLB010000001.1"/>
</dbReference>
<accession>A0ABU7UD08</accession>
<evidence type="ECO:0000313" key="2">
    <source>
        <dbReference type="EMBL" id="MEE9684822.1"/>
    </source>
</evidence>
<dbReference type="Pfam" id="PF13657">
    <property type="entry name" value="Couple_hipA"/>
    <property type="match status" value="1"/>
</dbReference>
<proteinExistence type="predicted"/>